<dbReference type="Proteomes" id="UP000501094">
    <property type="component" value="Chromosome"/>
</dbReference>
<feature type="transmembrane region" description="Helical" evidence="4">
    <location>
        <begin position="161"/>
        <end position="182"/>
    </location>
</feature>
<dbReference type="GO" id="GO:0022857">
    <property type="term" value="F:transmembrane transporter activity"/>
    <property type="evidence" value="ECO:0007669"/>
    <property type="project" value="InterPro"/>
</dbReference>
<evidence type="ECO:0000259" key="5">
    <source>
        <dbReference type="PROSITE" id="PS50850"/>
    </source>
</evidence>
<dbReference type="PANTHER" id="PTHR23534:SF1">
    <property type="entry name" value="MAJOR FACILITATOR SUPERFAMILY PROTEIN"/>
    <property type="match status" value="1"/>
</dbReference>
<keyword evidence="3 4" id="KW-0472">Membrane</keyword>
<feature type="transmembrane region" description="Helical" evidence="4">
    <location>
        <begin position="130"/>
        <end position="149"/>
    </location>
</feature>
<evidence type="ECO:0000256" key="3">
    <source>
        <dbReference type="ARBA" id="ARBA00023136"/>
    </source>
</evidence>
<protein>
    <submittedName>
        <fullName evidence="6">MFS transporter</fullName>
    </submittedName>
</protein>
<dbReference type="AlphaFoldDB" id="A0A6H1Q4K3"/>
<gene>
    <name evidence="6" type="ORF">E5R92_06515</name>
</gene>
<dbReference type="PROSITE" id="PS50850">
    <property type="entry name" value="MFS"/>
    <property type="match status" value="1"/>
</dbReference>
<keyword evidence="7" id="KW-1185">Reference proteome</keyword>
<feature type="transmembrane region" description="Helical" evidence="4">
    <location>
        <begin position="297"/>
        <end position="322"/>
    </location>
</feature>
<dbReference type="KEGG" id="peg:E5R92_06515"/>
<keyword evidence="2 4" id="KW-1133">Transmembrane helix</keyword>
<feature type="transmembrane region" description="Helical" evidence="4">
    <location>
        <begin position="202"/>
        <end position="226"/>
    </location>
</feature>
<dbReference type="EMBL" id="CP038852">
    <property type="protein sequence ID" value="QIZ21430.1"/>
    <property type="molecule type" value="Genomic_DNA"/>
</dbReference>
<evidence type="ECO:0000313" key="7">
    <source>
        <dbReference type="Proteomes" id="UP000501094"/>
    </source>
</evidence>
<evidence type="ECO:0000313" key="6">
    <source>
        <dbReference type="EMBL" id="QIZ21430.1"/>
    </source>
</evidence>
<feature type="transmembrane region" description="Helical" evidence="4">
    <location>
        <begin position="334"/>
        <end position="357"/>
    </location>
</feature>
<reference evidence="6 7" key="1">
    <citation type="journal article" date="2020" name="Nat. Microbiol.">
        <title>Lysogenic host-virus interactions in SAR11 marine bacteria.</title>
        <authorList>
            <person name="Morris R.M."/>
            <person name="Cain K.R."/>
            <person name="Hvorecny K.L."/>
            <person name="Kollman J.M."/>
        </authorList>
    </citation>
    <scope>NUCLEOTIDE SEQUENCE [LARGE SCALE GENOMIC DNA]</scope>
    <source>
        <strain evidence="6 7">NP1</strain>
    </source>
</reference>
<feature type="transmembrane region" description="Helical" evidence="4">
    <location>
        <begin position="35"/>
        <end position="57"/>
    </location>
</feature>
<name>A0A6H1Q4K3_9PROT</name>
<feature type="domain" description="Major facilitator superfamily (MFS) profile" evidence="5">
    <location>
        <begin position="199"/>
        <end position="387"/>
    </location>
</feature>
<feature type="transmembrane region" description="Helical" evidence="4">
    <location>
        <begin position="93"/>
        <end position="110"/>
    </location>
</feature>
<feature type="transmembrane region" description="Helical" evidence="4">
    <location>
        <begin position="363"/>
        <end position="383"/>
    </location>
</feature>
<proteinExistence type="predicted"/>
<organism evidence="6 7">
    <name type="scientific">Candidatus Pelagibacter giovannonii</name>
    <dbReference type="NCBI Taxonomy" id="2563896"/>
    <lineage>
        <taxon>Bacteria</taxon>
        <taxon>Pseudomonadati</taxon>
        <taxon>Pseudomonadota</taxon>
        <taxon>Alphaproteobacteria</taxon>
        <taxon>Candidatus Pelagibacterales</taxon>
        <taxon>Candidatus Pelagibacteraceae</taxon>
        <taxon>Candidatus Pelagibacter</taxon>
    </lineage>
</organism>
<feature type="transmembrane region" description="Helical" evidence="4">
    <location>
        <begin position="246"/>
        <end position="266"/>
    </location>
</feature>
<evidence type="ECO:0000256" key="2">
    <source>
        <dbReference type="ARBA" id="ARBA00022989"/>
    </source>
</evidence>
<evidence type="ECO:0000256" key="4">
    <source>
        <dbReference type="SAM" id="Phobius"/>
    </source>
</evidence>
<dbReference type="Pfam" id="PF07690">
    <property type="entry name" value="MFS_1"/>
    <property type="match status" value="1"/>
</dbReference>
<dbReference type="PANTHER" id="PTHR23534">
    <property type="entry name" value="MFS PERMEASE"/>
    <property type="match status" value="1"/>
</dbReference>
<evidence type="ECO:0000256" key="1">
    <source>
        <dbReference type="ARBA" id="ARBA00022692"/>
    </source>
</evidence>
<dbReference type="InterPro" id="IPR011701">
    <property type="entry name" value="MFS"/>
</dbReference>
<dbReference type="Gene3D" id="1.20.1250.20">
    <property type="entry name" value="MFS general substrate transporter like domains"/>
    <property type="match status" value="1"/>
</dbReference>
<dbReference type="InterPro" id="IPR020846">
    <property type="entry name" value="MFS_dom"/>
</dbReference>
<keyword evidence="1 4" id="KW-0812">Transmembrane</keyword>
<dbReference type="SUPFAM" id="SSF103473">
    <property type="entry name" value="MFS general substrate transporter"/>
    <property type="match status" value="1"/>
</dbReference>
<accession>A0A6H1Q4K3</accession>
<sequence>MNKNLWLLILSQVFAFTPAPVTVFLSGIIGSQFSPVKFLATLPMALSIVGIAIFATFAAKVMSIIGRRVGFILASVVSSLSSLLAAYSIVNEIFILFNFSCFLLGAGGAFSHQYRFAAVETVKKDMAPKAISIILLAGIGSAFIGPNVANITKDIIAEHLYAGSYIALAALTLTSTIFLLFYEDGHKPNRVNKKIKRSYLELISQPRFLQALVASSFAYAVMSFLMTATPISMHVMEKISLTKTGFVIQLHIAAMFLPSLVTGNLIRKFGHSKIMYAGVALFLITILTSLFEQNFVNYLIALIFLGFGWNFLFISGTSLLVLSYREDEKFKAQGFNDLIVYSIQAVASLSAGVFLTLTSWKTMNLICLIFLAIIILTTLRADFRERK</sequence>
<dbReference type="RefSeq" id="WP_168607287.1">
    <property type="nucleotide sequence ID" value="NZ_CP038852.1"/>
</dbReference>
<dbReference type="InterPro" id="IPR036259">
    <property type="entry name" value="MFS_trans_sf"/>
</dbReference>
<feature type="transmembrane region" description="Helical" evidence="4">
    <location>
        <begin position="69"/>
        <end position="87"/>
    </location>
</feature>
<feature type="transmembrane region" description="Helical" evidence="4">
    <location>
        <begin position="273"/>
        <end position="291"/>
    </location>
</feature>